<protein>
    <submittedName>
        <fullName evidence="1">Uncharacterized protein</fullName>
    </submittedName>
</protein>
<accession>A0AAV6WRY1</accession>
<gene>
    <name evidence="1" type="ORF">BUALT_Bualt14G0104800</name>
</gene>
<dbReference type="EMBL" id="WHWC01000014">
    <property type="protein sequence ID" value="KAG8370322.1"/>
    <property type="molecule type" value="Genomic_DNA"/>
</dbReference>
<evidence type="ECO:0000313" key="2">
    <source>
        <dbReference type="Proteomes" id="UP000826271"/>
    </source>
</evidence>
<keyword evidence="2" id="KW-1185">Reference proteome</keyword>
<dbReference type="Proteomes" id="UP000826271">
    <property type="component" value="Unassembled WGS sequence"/>
</dbReference>
<name>A0AAV6WRY1_9LAMI</name>
<sequence>MLVVAVATGDGSVVDGGDRDRFVGADRRGYGGGHGKSKWLWRWAWQIKVAMAVGMTYLNFRDLMAWGREVYIEELKNNPDIGRDDTLRNFVQSRGYTKLSQKVFLVLDCPQWQTPKGNSQNYVNRGAVNFLGMDNDKGCITYWLNAVQNISEMGFPLLLTLDPPYTSENTLVKWSISYPIILSVASSKALLELNVIQGKRRVWFRGAYQGYCFHDDGLKVLL</sequence>
<organism evidence="1 2">
    <name type="scientific">Buddleja alternifolia</name>
    <dbReference type="NCBI Taxonomy" id="168488"/>
    <lineage>
        <taxon>Eukaryota</taxon>
        <taxon>Viridiplantae</taxon>
        <taxon>Streptophyta</taxon>
        <taxon>Embryophyta</taxon>
        <taxon>Tracheophyta</taxon>
        <taxon>Spermatophyta</taxon>
        <taxon>Magnoliopsida</taxon>
        <taxon>eudicotyledons</taxon>
        <taxon>Gunneridae</taxon>
        <taxon>Pentapetalae</taxon>
        <taxon>asterids</taxon>
        <taxon>lamiids</taxon>
        <taxon>Lamiales</taxon>
        <taxon>Scrophulariaceae</taxon>
        <taxon>Buddlejeae</taxon>
        <taxon>Buddleja</taxon>
    </lineage>
</organism>
<evidence type="ECO:0000313" key="1">
    <source>
        <dbReference type="EMBL" id="KAG8370322.1"/>
    </source>
</evidence>
<dbReference type="AlphaFoldDB" id="A0AAV6WRY1"/>
<proteinExistence type="predicted"/>
<reference evidence="1" key="1">
    <citation type="submission" date="2019-10" db="EMBL/GenBank/DDBJ databases">
        <authorList>
            <person name="Zhang R."/>
            <person name="Pan Y."/>
            <person name="Wang J."/>
            <person name="Ma R."/>
            <person name="Yu S."/>
        </authorList>
    </citation>
    <scope>NUCLEOTIDE SEQUENCE</scope>
    <source>
        <strain evidence="1">LA-IB0</strain>
        <tissue evidence="1">Leaf</tissue>
    </source>
</reference>
<comment type="caution">
    <text evidence="1">The sequence shown here is derived from an EMBL/GenBank/DDBJ whole genome shotgun (WGS) entry which is preliminary data.</text>
</comment>